<feature type="compositionally biased region" description="Basic and acidic residues" evidence="1">
    <location>
        <begin position="272"/>
        <end position="283"/>
    </location>
</feature>
<reference evidence="2" key="1">
    <citation type="submission" date="2018-12" db="EMBL/GenBank/DDBJ databases">
        <authorList>
            <person name="Syme R.A."/>
            <person name="Farfan-Caceres L."/>
            <person name="Lichtenzveig J."/>
        </authorList>
    </citation>
    <scope>NUCLEOTIDE SEQUENCE</scope>
    <source>
        <strain evidence="2">Al4</strain>
    </source>
</reference>
<dbReference type="OrthoDB" id="3737620at2759"/>
<dbReference type="AlphaFoldDB" id="A0A8H7MF34"/>
<name>A0A8H7MF34_9PLEO</name>
<evidence type="ECO:0000256" key="1">
    <source>
        <dbReference type="SAM" id="MobiDB-lite"/>
    </source>
</evidence>
<feature type="compositionally biased region" description="Polar residues" evidence="1">
    <location>
        <begin position="474"/>
        <end position="483"/>
    </location>
</feature>
<gene>
    <name evidence="2" type="ORF">EKO04_011235</name>
</gene>
<feature type="region of interest" description="Disordered" evidence="1">
    <location>
        <begin position="212"/>
        <end position="308"/>
    </location>
</feature>
<keyword evidence="3" id="KW-1185">Reference proteome</keyword>
<proteinExistence type="predicted"/>
<evidence type="ECO:0000313" key="2">
    <source>
        <dbReference type="EMBL" id="KAF9690832.1"/>
    </source>
</evidence>
<feature type="region of interest" description="Disordered" evidence="1">
    <location>
        <begin position="553"/>
        <end position="572"/>
    </location>
</feature>
<dbReference type="Proteomes" id="UP000651452">
    <property type="component" value="Unassembled WGS sequence"/>
</dbReference>
<dbReference type="EMBL" id="RZGK01000022">
    <property type="protein sequence ID" value="KAF9690832.1"/>
    <property type="molecule type" value="Genomic_DNA"/>
</dbReference>
<accession>A0A8H7MF34</accession>
<comment type="caution">
    <text evidence="2">The sequence shown here is derived from an EMBL/GenBank/DDBJ whole genome shotgun (WGS) entry which is preliminary data.</text>
</comment>
<feature type="compositionally biased region" description="Basic residues" evidence="1">
    <location>
        <begin position="284"/>
        <end position="294"/>
    </location>
</feature>
<feature type="region of interest" description="Disordered" evidence="1">
    <location>
        <begin position="323"/>
        <end position="365"/>
    </location>
</feature>
<evidence type="ECO:0000313" key="3">
    <source>
        <dbReference type="Proteomes" id="UP000651452"/>
    </source>
</evidence>
<protein>
    <submittedName>
        <fullName evidence="2">Uncharacterized protein</fullName>
    </submittedName>
</protein>
<organism evidence="2 3">
    <name type="scientific">Ascochyta lentis</name>
    <dbReference type="NCBI Taxonomy" id="205686"/>
    <lineage>
        <taxon>Eukaryota</taxon>
        <taxon>Fungi</taxon>
        <taxon>Dikarya</taxon>
        <taxon>Ascomycota</taxon>
        <taxon>Pezizomycotina</taxon>
        <taxon>Dothideomycetes</taxon>
        <taxon>Pleosporomycetidae</taxon>
        <taxon>Pleosporales</taxon>
        <taxon>Pleosporineae</taxon>
        <taxon>Didymellaceae</taxon>
        <taxon>Ascochyta</taxon>
    </lineage>
</organism>
<reference evidence="2" key="2">
    <citation type="submission" date="2020-09" db="EMBL/GenBank/DDBJ databases">
        <title>Reference genome assembly for Australian Ascochyta lentis isolate Al4.</title>
        <authorList>
            <person name="Lee R.C."/>
            <person name="Farfan-Caceres L.M."/>
            <person name="Debler J.W."/>
            <person name="Williams A.H."/>
            <person name="Henares B.M."/>
        </authorList>
    </citation>
    <scope>NUCLEOTIDE SEQUENCE</scope>
    <source>
        <strain evidence="2">Al4</strain>
    </source>
</reference>
<sequence length="789" mass="89988">MSQCKVLRKYIKSDVPKDNPEVEYLLGFEIEEEKRLPVKTYIRRLWLPFQSSRSSMPRCFLDDPARDFSKEIDHWGSDFVNDPDLLAKEVGKDRIVVDPFTTPIQTRTAFLEETAYTLLVTRHWGDQLWGHRKYCVGPLVNEKREPGDNKPPKWPEDHELISMAVRQWIAARLQERLKNPREKKRIPRVECPENPAERRELIAAKFGEIERFDSEEEVDQVEQVASEEREGNAEQPPRPQTPEDQRMRRLSTGQPRASRPVIGNQELFSTRDIPHDRADPPADRRRKTRKRVSRYSKLLPDLRAGSPQTSSLDLWIERNYPKTHEPFIPSSSALKRTRNEQDLPRKRSKNAPDYEESTGPLPTPETSICIAQSLLEDDRVLSSAPSLAPSLDPVDVEGQGDNYNVVPISKSSFPQHKDVSTDKLQRSSHLYDDQNSAASRSLHQEKPTESGANVIMLASPKESSPLESTEALETVSTMQNSQAKEGKLDHTSRTAADLDINFDQHGDPSADSHLNVSQDHISVEVTSDTQHSPPEPQQHCIVADEKSLDEVVANESQDDLPLPTQKASSHGQLSTKEVATALYHKHQTIKHQTYVPLWWEEPDLDVLQRMVNSLQSVLNGSLTYNYMLNRAIPSVRERFEKAAADVEEPNEIISAWPIRLLTMYAEDFARLPTENPFSQILGCNDPCATPIKDHSSEALFLKLERLNQWFMTKIPTWNEGRHHVNLAASHDLKILVEETLPQEPDYRPNKSVWITLLAYDMLVHHLRKAYAEGFGGTPLANDLDKATYM</sequence>
<feature type="compositionally biased region" description="Basic and acidic residues" evidence="1">
    <location>
        <begin position="415"/>
        <end position="432"/>
    </location>
</feature>
<feature type="region of interest" description="Disordered" evidence="1">
    <location>
        <begin position="384"/>
        <end position="491"/>
    </location>
</feature>